<proteinExistence type="inferred from homology"/>
<comment type="subunit">
    <text evidence="2">Heterodimer of SbcC and SbcD.</text>
</comment>
<dbReference type="Pfam" id="PF13476">
    <property type="entry name" value="AAA_23"/>
    <property type="match status" value="1"/>
</dbReference>
<evidence type="ECO:0000256" key="2">
    <source>
        <dbReference type="ARBA" id="ARBA00011322"/>
    </source>
</evidence>
<dbReference type="Gene3D" id="3.40.50.300">
    <property type="entry name" value="P-loop containing nucleotide triphosphate hydrolases"/>
    <property type="match status" value="2"/>
</dbReference>
<dbReference type="EMBL" id="CP022437">
    <property type="protein sequence ID" value="ASN05562.1"/>
    <property type="molecule type" value="Genomic_DNA"/>
</dbReference>
<accession>A0A221MD74</accession>
<evidence type="ECO:0000256" key="4">
    <source>
        <dbReference type="SAM" id="Coils"/>
    </source>
</evidence>
<evidence type="ECO:0000259" key="5">
    <source>
        <dbReference type="Pfam" id="PF13476"/>
    </source>
</evidence>
<dbReference type="KEGG" id="vne:CFK40_11350"/>
<dbReference type="SUPFAM" id="SSF52540">
    <property type="entry name" value="P-loop containing nucleoside triphosphate hydrolases"/>
    <property type="match status" value="1"/>
</dbReference>
<dbReference type="Proteomes" id="UP000204391">
    <property type="component" value="Chromosome"/>
</dbReference>
<dbReference type="GO" id="GO:0006302">
    <property type="term" value="P:double-strand break repair"/>
    <property type="evidence" value="ECO:0007669"/>
    <property type="project" value="InterPro"/>
</dbReference>
<dbReference type="AlphaFoldDB" id="A0A221MD74"/>
<dbReference type="PANTHER" id="PTHR32114">
    <property type="entry name" value="ABC TRANSPORTER ABCH.3"/>
    <property type="match status" value="1"/>
</dbReference>
<feature type="coiled-coil region" evidence="4">
    <location>
        <begin position="386"/>
        <end position="424"/>
    </location>
</feature>
<reference evidence="6 7" key="1">
    <citation type="journal article" date="2003" name="Int. J. Syst. Evol. Microbiol.">
        <title>Virgibacillus carmonensis sp. nov., Virgibacillus necropolis sp. nov. and Virgibacillus picturae sp. nov., three novel species isolated from deteriorated mural paintings, transfer of the species of the genus salibacillus to Virgibacillus, as Virgibacillus marismortui comb. nov. and Virgibacillus salexigens comb. nov., and emended description of the genus Virgibacillus.</title>
        <authorList>
            <person name="Heyrman J."/>
            <person name="Logan N.A."/>
            <person name="Busse H.J."/>
            <person name="Balcaen A."/>
            <person name="Lebbe L."/>
            <person name="Rodriguez-Diaz M."/>
            <person name="Swings J."/>
            <person name="De Vos P."/>
        </authorList>
    </citation>
    <scope>NUCLEOTIDE SEQUENCE [LARGE SCALE GENOMIC DNA]</scope>
    <source>
        <strain evidence="6 7">LMG 19488</strain>
    </source>
</reference>
<protein>
    <recommendedName>
        <fullName evidence="3">Nuclease SbcCD subunit C</fullName>
    </recommendedName>
</protein>
<comment type="similarity">
    <text evidence="1">Belongs to the SMC family. SbcC subfamily.</text>
</comment>
<keyword evidence="7" id="KW-1185">Reference proteome</keyword>
<feature type="coiled-coil region" evidence="4">
    <location>
        <begin position="268"/>
        <end position="359"/>
    </location>
</feature>
<evidence type="ECO:0000313" key="6">
    <source>
        <dbReference type="EMBL" id="ASN05562.1"/>
    </source>
</evidence>
<evidence type="ECO:0000256" key="3">
    <source>
        <dbReference type="ARBA" id="ARBA00013368"/>
    </source>
</evidence>
<dbReference type="InterPro" id="IPR038729">
    <property type="entry name" value="Rad50/SbcC_AAA"/>
</dbReference>
<organism evidence="6 7">
    <name type="scientific">Virgibacillus necropolis</name>
    <dbReference type="NCBI Taxonomy" id="163877"/>
    <lineage>
        <taxon>Bacteria</taxon>
        <taxon>Bacillati</taxon>
        <taxon>Bacillota</taxon>
        <taxon>Bacilli</taxon>
        <taxon>Bacillales</taxon>
        <taxon>Bacillaceae</taxon>
        <taxon>Virgibacillus</taxon>
    </lineage>
</organism>
<feature type="domain" description="Rad50/SbcC-type AAA" evidence="5">
    <location>
        <begin position="8"/>
        <end position="296"/>
    </location>
</feature>
<gene>
    <name evidence="6" type="ORF">CFK40_11350</name>
</gene>
<dbReference type="GO" id="GO:0016887">
    <property type="term" value="F:ATP hydrolysis activity"/>
    <property type="evidence" value="ECO:0007669"/>
    <property type="project" value="InterPro"/>
</dbReference>
<evidence type="ECO:0000313" key="7">
    <source>
        <dbReference type="Proteomes" id="UP000204391"/>
    </source>
</evidence>
<feature type="coiled-coil region" evidence="4">
    <location>
        <begin position="779"/>
        <end position="828"/>
    </location>
</feature>
<dbReference type="InterPro" id="IPR027417">
    <property type="entry name" value="P-loop_NTPase"/>
</dbReference>
<dbReference type="PANTHER" id="PTHR32114:SF2">
    <property type="entry name" value="ABC TRANSPORTER ABCH.3"/>
    <property type="match status" value="1"/>
</dbReference>
<keyword evidence="4" id="KW-0175">Coiled coil</keyword>
<evidence type="ECO:0000256" key="1">
    <source>
        <dbReference type="ARBA" id="ARBA00006930"/>
    </source>
</evidence>
<name>A0A221MD74_9BACI</name>
<sequence>MNRMRAISLSVKAFGPYWGQQTVNFNELGEESIFLITGPTGAGKTTIFDAICYALYGRASGSDRDQDSLRSHFATMDDQTEVQFHFALNQKEYVVTRSPKQYKKKERGEGYTDDPPKAILYEIKNGEKLLLYSRIKEVNETLEGKLGFDYEQFRKMILIPQGEFRKLISENSKEREAVLQNIFHTYFYERMTDQLKTESRTLKDKIAFIEQSIEQELRKIDWTNTVPEEADTIPIILKKLTDEITETKKLDANESIKKSEQQKVVQKMQQALQDGKLLEEKYKQKEKLELEQKELKEREISITETKEKIKAATSASKVFPFEEQMKARKKEWMDEEEGLQKQQDLVSRLQNKYETISASYNDQLQQEDTRNQLKEAISKEKQQLEYVNLYANLQKETMEIAKERNELNKKLTNTENNIVDIDRDLDKADAMLESEQEVTKQYYDMKEKCEQASTIINELKSFDTENKKLNTLRKNYKQIEITFQRKQNELRSLREEYRKLEIAQKEEYAVVLAGQLEHGKPCPVCGSVEHPFKAASPDHSVDTNLMETTEQKLHQQERAVEEFQKTYVDSKSEGQSQRLLVDKLEEEIKGKITNFDQIDNDRTINEWNERYKKILEKRDILYKQISKIQSIKTNKTALKAKKEKVKQTFDQFSKNYQTIHEKLVKYETRLIELKKNIPDHVTDPIKFQMEISNKEQAYNKLINTWEKLKKDYQDTREKMQKEKTILEEKQKTKKRANDNYTKQENLFTQQVESCGFSSIEKYQLASLTEGEQYTLEKKVEAYEKRLEELTYTLKTLVQDIQEKGRPDILKLENELHVKQTELDQISEQLQLLRIKMKSDEQIHQSISNQLEKQQELEKDFYTIGDLADLAHGNNSLKLSFERYVLASFLDEIILQANLRLDRMSDHRYQLIRSGQVAKRGAQSGLDLEVLDHHTGQQRSVKTLSGGEGFKASLSLALGLADVVQTHAGGIQLDTLFIDEGFGTLDEESLQQAIDCLKDLQQSNRLLGIISHVPHLKNEIHAKLQITPSHNGSKFGFQFGQI</sequence>
<feature type="coiled-coil region" evidence="4">
    <location>
        <begin position="546"/>
        <end position="601"/>
    </location>
</feature>
<feature type="coiled-coil region" evidence="4">
    <location>
        <begin position="469"/>
        <end position="506"/>
    </location>
</feature>
<dbReference type="Pfam" id="PF13558">
    <property type="entry name" value="SbcC_Walker_B"/>
    <property type="match status" value="1"/>
</dbReference>
<feature type="coiled-coil region" evidence="4">
    <location>
        <begin position="628"/>
        <end position="746"/>
    </location>
</feature>